<dbReference type="GO" id="GO:0032259">
    <property type="term" value="P:methylation"/>
    <property type="evidence" value="ECO:0007669"/>
    <property type="project" value="InterPro"/>
</dbReference>
<feature type="compositionally biased region" description="Basic and acidic residues" evidence="1">
    <location>
        <begin position="31"/>
        <end position="40"/>
    </location>
</feature>
<dbReference type="Proteomes" id="UP001165065">
    <property type="component" value="Unassembled WGS sequence"/>
</dbReference>
<sequence>MKERKSAASNTTDAIPSNLSRTQRKRMRRKANQERREAEAKGILPTIDLSSLNQEAAVTPTPLPPVPTPSTTSSDHVEADSAETPFVAYLSIVNFLNAAASSAGKSKAEIRVYDPYYCDGSVKRHLAKLGYNCYNENEDFYAAIEQGRTPSFDVLVTNPPYSHDHIQRCLQFAASCGKPYALLLPNYVYNKDYYRDSIEETRTRPFYLIPNTRYTYTVPSKFVKGDRLRQGTSPFPTFWYLGGCTGASHSSVLEKVRVGLKEGERVSENVEGLPNDARDITDKEKKRKNPKQRKKEKMRKRGGGGGGGGEGGKEGGGEGRREGGKKKKKRF</sequence>
<feature type="compositionally biased region" description="Basic and acidic residues" evidence="1">
    <location>
        <begin position="311"/>
        <end position="322"/>
    </location>
</feature>
<name>A0A9W7L9U9_9STRA</name>
<evidence type="ECO:0000313" key="3">
    <source>
        <dbReference type="Proteomes" id="UP001165065"/>
    </source>
</evidence>
<dbReference type="PROSITE" id="PS00092">
    <property type="entry name" value="N6_MTASE"/>
    <property type="match status" value="1"/>
</dbReference>
<feature type="region of interest" description="Disordered" evidence="1">
    <location>
        <begin position="263"/>
        <end position="331"/>
    </location>
</feature>
<gene>
    <name evidence="2" type="ORF">TrCOL_g6942</name>
</gene>
<evidence type="ECO:0000313" key="2">
    <source>
        <dbReference type="EMBL" id="GMI43013.1"/>
    </source>
</evidence>
<protein>
    <submittedName>
        <fullName evidence="2">Uncharacterized protein</fullName>
    </submittedName>
</protein>
<proteinExistence type="predicted"/>
<dbReference type="OrthoDB" id="203687at2759"/>
<organism evidence="2 3">
    <name type="scientific">Triparma columacea</name>
    <dbReference type="NCBI Taxonomy" id="722753"/>
    <lineage>
        <taxon>Eukaryota</taxon>
        <taxon>Sar</taxon>
        <taxon>Stramenopiles</taxon>
        <taxon>Ochrophyta</taxon>
        <taxon>Bolidophyceae</taxon>
        <taxon>Parmales</taxon>
        <taxon>Triparmaceae</taxon>
        <taxon>Triparma</taxon>
    </lineage>
</organism>
<dbReference type="PANTHER" id="PTHR39444">
    <property type="entry name" value="SITE-SPECIFIC DNA-METHYLTRANSFERASE (ADENINE-SPECIFIC)"/>
    <property type="match status" value="1"/>
</dbReference>
<feature type="compositionally biased region" description="Basic residues" evidence="1">
    <location>
        <begin position="285"/>
        <end position="302"/>
    </location>
</feature>
<dbReference type="EMBL" id="BRYA01000186">
    <property type="protein sequence ID" value="GMI43013.1"/>
    <property type="molecule type" value="Genomic_DNA"/>
</dbReference>
<dbReference type="PANTHER" id="PTHR39444:SF3">
    <property type="entry name" value="SITE-SPECIFIC DNA-METHYLTRANSFERASE (ADENINE-SPECIFIC)"/>
    <property type="match status" value="1"/>
</dbReference>
<dbReference type="AlphaFoldDB" id="A0A9W7L9U9"/>
<reference evidence="3" key="1">
    <citation type="journal article" date="2023" name="Commun. Biol.">
        <title>Genome analysis of Parmales, the sister group of diatoms, reveals the evolutionary specialization of diatoms from phago-mixotrophs to photoautotrophs.</title>
        <authorList>
            <person name="Ban H."/>
            <person name="Sato S."/>
            <person name="Yoshikawa S."/>
            <person name="Yamada K."/>
            <person name="Nakamura Y."/>
            <person name="Ichinomiya M."/>
            <person name="Sato N."/>
            <person name="Blanc-Mathieu R."/>
            <person name="Endo H."/>
            <person name="Kuwata A."/>
            <person name="Ogata H."/>
        </authorList>
    </citation>
    <scope>NUCLEOTIDE SEQUENCE [LARGE SCALE GENOMIC DNA]</scope>
</reference>
<evidence type="ECO:0000256" key="1">
    <source>
        <dbReference type="SAM" id="MobiDB-lite"/>
    </source>
</evidence>
<dbReference type="GO" id="GO:0003676">
    <property type="term" value="F:nucleic acid binding"/>
    <property type="evidence" value="ECO:0007669"/>
    <property type="project" value="InterPro"/>
</dbReference>
<keyword evidence="3" id="KW-1185">Reference proteome</keyword>
<feature type="region of interest" description="Disordered" evidence="1">
    <location>
        <begin position="1"/>
        <end position="78"/>
    </location>
</feature>
<accession>A0A9W7L9U9</accession>
<dbReference type="InterPro" id="IPR002052">
    <property type="entry name" value="DNA_methylase_N6_adenine_CS"/>
</dbReference>
<comment type="caution">
    <text evidence="2">The sequence shown here is derived from an EMBL/GenBank/DDBJ whole genome shotgun (WGS) entry which is preliminary data.</text>
</comment>
<feature type="compositionally biased region" description="Polar residues" evidence="1">
    <location>
        <begin position="7"/>
        <end position="21"/>
    </location>
</feature>
<dbReference type="GO" id="GO:0008168">
    <property type="term" value="F:methyltransferase activity"/>
    <property type="evidence" value="ECO:0007669"/>
    <property type="project" value="InterPro"/>
</dbReference>